<accession>A0A8T4IXR2</accession>
<evidence type="ECO:0000259" key="3">
    <source>
        <dbReference type="Pfam" id="PF00561"/>
    </source>
</evidence>
<name>A0A8T4IXR2_9ACTN</name>
<feature type="region of interest" description="Disordered" evidence="1">
    <location>
        <begin position="25"/>
        <end position="81"/>
    </location>
</feature>
<dbReference type="Pfam" id="PF00561">
    <property type="entry name" value="Abhydrolase_1"/>
    <property type="match status" value="1"/>
</dbReference>
<dbReference type="Proteomes" id="UP000675554">
    <property type="component" value="Unassembled WGS sequence"/>
</dbReference>
<dbReference type="PROSITE" id="PS51257">
    <property type="entry name" value="PROKAR_LIPOPROTEIN"/>
    <property type="match status" value="1"/>
</dbReference>
<dbReference type="EMBL" id="JAGSMN010000475">
    <property type="protein sequence ID" value="MBR7675393.1"/>
    <property type="molecule type" value="Genomic_DNA"/>
</dbReference>
<dbReference type="SUPFAM" id="SSF53474">
    <property type="entry name" value="alpha/beta-Hydrolases"/>
    <property type="match status" value="1"/>
</dbReference>
<keyword evidence="5" id="KW-1185">Reference proteome</keyword>
<evidence type="ECO:0000313" key="4">
    <source>
        <dbReference type="EMBL" id="MBR7675393.1"/>
    </source>
</evidence>
<feature type="signal peptide" evidence="2">
    <location>
        <begin position="1"/>
        <end position="28"/>
    </location>
</feature>
<evidence type="ECO:0000313" key="5">
    <source>
        <dbReference type="Proteomes" id="UP000675554"/>
    </source>
</evidence>
<dbReference type="GO" id="GO:0016787">
    <property type="term" value="F:hydrolase activity"/>
    <property type="evidence" value="ECO:0007669"/>
    <property type="project" value="UniProtKB-KW"/>
</dbReference>
<protein>
    <submittedName>
        <fullName evidence="4">Alpha/beta hydrolase</fullName>
    </submittedName>
</protein>
<proteinExistence type="predicted"/>
<organism evidence="4 5">
    <name type="scientific">Streptomyces daliensis</name>
    <dbReference type="NCBI Taxonomy" id="299421"/>
    <lineage>
        <taxon>Bacteria</taxon>
        <taxon>Bacillati</taxon>
        <taxon>Actinomycetota</taxon>
        <taxon>Actinomycetes</taxon>
        <taxon>Kitasatosporales</taxon>
        <taxon>Streptomycetaceae</taxon>
        <taxon>Streptomyces</taxon>
    </lineage>
</organism>
<gene>
    <name evidence="4" type="ORF">KDA82_20700</name>
</gene>
<keyword evidence="2" id="KW-0732">Signal</keyword>
<reference evidence="4" key="1">
    <citation type="submission" date="2021-04" db="EMBL/GenBank/DDBJ databases">
        <title>Sequencing of actinobacteria type strains.</title>
        <authorList>
            <person name="Nguyen G.-S."/>
            <person name="Wentzel A."/>
        </authorList>
    </citation>
    <scope>NUCLEOTIDE SEQUENCE</scope>
    <source>
        <strain evidence="4">DSM 42095</strain>
    </source>
</reference>
<dbReference type="InterPro" id="IPR029058">
    <property type="entry name" value="AB_hydrolase_fold"/>
</dbReference>
<feature type="chain" id="PRO_5039236497" evidence="2">
    <location>
        <begin position="29"/>
        <end position="306"/>
    </location>
</feature>
<sequence length="306" mass="31819">MRKVRAVAAAALACLGLSLGLVSGCASPADESGRDTEAGAATPTAPTPSGARSSAPAAPPDHEPVSYKPSSPDRTVRTARGHLVNTCVPKDLRSKATTLTTSDGAHLSALVLGDGPDGVLLDHEQGYNICSFIDIGRQLAKRGYHVVIPEYRNHGASEKLAVNEHITRDARAGLAELRRVGAKRVFLAGASCGGSTAAVAGTDTPLRVVGLLMMSSPARCIGADAVAAVRKLDVPTLLVVSPGDMRGAVEKQVREVYAASVAREKELVIDKSGRHGTDMIRRGGDSGAALQDRVIRFVVDSYATAR</sequence>
<dbReference type="Gene3D" id="3.40.50.1820">
    <property type="entry name" value="alpha/beta hydrolase"/>
    <property type="match status" value="1"/>
</dbReference>
<dbReference type="AlphaFoldDB" id="A0A8T4IXR2"/>
<feature type="compositionally biased region" description="Low complexity" evidence="1">
    <location>
        <begin position="38"/>
        <end position="56"/>
    </location>
</feature>
<evidence type="ECO:0000256" key="1">
    <source>
        <dbReference type="SAM" id="MobiDB-lite"/>
    </source>
</evidence>
<dbReference type="InterPro" id="IPR000073">
    <property type="entry name" value="AB_hydrolase_1"/>
</dbReference>
<comment type="caution">
    <text evidence="4">The sequence shown here is derived from an EMBL/GenBank/DDBJ whole genome shotgun (WGS) entry which is preliminary data.</text>
</comment>
<keyword evidence="4" id="KW-0378">Hydrolase</keyword>
<feature type="domain" description="AB hydrolase-1" evidence="3">
    <location>
        <begin position="131"/>
        <end position="263"/>
    </location>
</feature>
<evidence type="ECO:0000256" key="2">
    <source>
        <dbReference type="SAM" id="SignalP"/>
    </source>
</evidence>